<dbReference type="InterPro" id="IPR006052">
    <property type="entry name" value="TNF_dom"/>
</dbReference>
<keyword evidence="7 16" id="KW-1133">Transmembrane helix</keyword>
<dbReference type="InterPro" id="IPR042374">
    <property type="entry name" value="CD70"/>
</dbReference>
<dbReference type="GO" id="GO:0070062">
    <property type="term" value="C:extracellular exosome"/>
    <property type="evidence" value="ECO:0007669"/>
    <property type="project" value="TreeGrafter"/>
</dbReference>
<feature type="domain" description="THD" evidence="17">
    <location>
        <begin position="139"/>
        <end position="274"/>
    </location>
</feature>
<feature type="compositionally biased region" description="Basic residues" evidence="15">
    <location>
        <begin position="107"/>
        <end position="117"/>
    </location>
</feature>
<dbReference type="OrthoDB" id="9444364at2759"/>
<evidence type="ECO:0000256" key="10">
    <source>
        <dbReference type="ARBA" id="ARBA00023180"/>
    </source>
</evidence>
<reference evidence="18" key="1">
    <citation type="journal article" date="2018" name="Biotechnol. Bioeng.">
        <title>A reference genome of the Chinese hamster based on a hybrid assembly strategy.</title>
        <authorList>
            <person name="Rupp O."/>
            <person name="MacDonald M.L."/>
            <person name="Li S."/>
            <person name="Dhiman H."/>
            <person name="Polson S."/>
            <person name="Griep S."/>
            <person name="Heffner K."/>
            <person name="Hernandez I."/>
            <person name="Brinkrolf K."/>
            <person name="Jadhav V."/>
            <person name="Samoudi M."/>
            <person name="Hao H."/>
            <person name="Kingham B."/>
            <person name="Goesmann A."/>
            <person name="Betenbaugh M.J."/>
            <person name="Lewis N.E."/>
            <person name="Borth N."/>
            <person name="Lee K.H."/>
        </authorList>
    </citation>
    <scope>NUCLEOTIDE SEQUENCE [LARGE SCALE GENOMIC DNA]</scope>
    <source>
        <strain evidence="18">17A/GY</strain>
    </source>
</reference>
<evidence type="ECO:0000256" key="8">
    <source>
        <dbReference type="ARBA" id="ARBA00023136"/>
    </source>
</evidence>
<dbReference type="PANTHER" id="PTHR15152">
    <property type="entry name" value="CD70 ANTIGEN"/>
    <property type="match status" value="1"/>
</dbReference>
<accession>A0A9J7JZ20</accession>
<dbReference type="GO" id="GO:0005164">
    <property type="term" value="F:tumor necrosis factor receptor binding"/>
    <property type="evidence" value="ECO:0007669"/>
    <property type="project" value="InterPro"/>
</dbReference>
<evidence type="ECO:0000256" key="6">
    <source>
        <dbReference type="ARBA" id="ARBA00022968"/>
    </source>
</evidence>
<evidence type="ECO:0000256" key="16">
    <source>
        <dbReference type="SAM" id="Phobius"/>
    </source>
</evidence>
<dbReference type="InterPro" id="IPR008983">
    <property type="entry name" value="Tumour_necrosis_fac-like_dom"/>
</dbReference>
<evidence type="ECO:0000256" key="14">
    <source>
        <dbReference type="ARBA" id="ARBA00083727"/>
    </source>
</evidence>
<evidence type="ECO:0000256" key="5">
    <source>
        <dbReference type="ARBA" id="ARBA00022692"/>
    </source>
</evidence>
<dbReference type="SMART" id="SM00207">
    <property type="entry name" value="TNF"/>
    <property type="match status" value="1"/>
</dbReference>
<sequence>MPSGRCHQRMQHRPAGVAEEGRPCPWVLPRPGWATVLRFSCLLLLGIVICCLIFCSQLWRQKQTQLKPIKVRAEKGKEGREALRYSGGDRTGSGRMHLKDVQERNPGHGKRGKIGTKWVEKRKMKQTENGEAEQGSQAHVAELQLNLTGPRKDPTLRWAAGPALGRSFTHGPGLEKGQLYIHREGIYRLHIQVTLANCSSAYSTIQHRATVAVGICSPAAHSISLLRLPFGQSCTVASQRLTHLAVGDVLCTNLTLPLLPSRNSEETFFGIHWVYP</sequence>
<evidence type="ECO:0000256" key="12">
    <source>
        <dbReference type="ARBA" id="ARBA00069526"/>
    </source>
</evidence>
<keyword evidence="8 16" id="KW-0472">Membrane</keyword>
<evidence type="ECO:0000256" key="3">
    <source>
        <dbReference type="ARBA" id="ARBA00011233"/>
    </source>
</evidence>
<evidence type="ECO:0000256" key="13">
    <source>
        <dbReference type="ARBA" id="ARBA00079428"/>
    </source>
</evidence>
<dbReference type="AlphaFoldDB" id="A0A9J7JZ20"/>
<dbReference type="Gene3D" id="2.60.120.40">
    <property type="match status" value="1"/>
</dbReference>
<dbReference type="GO" id="GO:0042110">
    <property type="term" value="P:T cell activation"/>
    <property type="evidence" value="ECO:0007669"/>
    <property type="project" value="UniProtKB-ARBA"/>
</dbReference>
<dbReference type="PANTHER" id="PTHR15152:SF0">
    <property type="entry name" value="CD70 ANTIGEN"/>
    <property type="match status" value="1"/>
</dbReference>
<dbReference type="RefSeq" id="XP_035301739.1">
    <property type="nucleotide sequence ID" value="XM_035445848.1"/>
</dbReference>
<keyword evidence="10" id="KW-0325">Glycoprotein</keyword>
<name>A0A9J7JZ20_CRIGR</name>
<evidence type="ECO:0000256" key="9">
    <source>
        <dbReference type="ARBA" id="ARBA00023157"/>
    </source>
</evidence>
<dbReference type="GO" id="GO:0005886">
    <property type="term" value="C:plasma membrane"/>
    <property type="evidence" value="ECO:0007669"/>
    <property type="project" value="UniProtKB-SubCell"/>
</dbReference>
<evidence type="ECO:0000256" key="7">
    <source>
        <dbReference type="ARBA" id="ARBA00022989"/>
    </source>
</evidence>
<evidence type="ECO:0000259" key="17">
    <source>
        <dbReference type="PROSITE" id="PS50049"/>
    </source>
</evidence>
<dbReference type="GO" id="GO:0046651">
    <property type="term" value="P:lymphocyte proliferation"/>
    <property type="evidence" value="ECO:0007669"/>
    <property type="project" value="UniProtKB-ARBA"/>
</dbReference>
<organism evidence="18 19">
    <name type="scientific">Cricetulus griseus</name>
    <name type="common">Chinese hamster</name>
    <name type="synonym">Cricetulus barabensis griseus</name>
    <dbReference type="NCBI Taxonomy" id="10029"/>
    <lineage>
        <taxon>Eukaryota</taxon>
        <taxon>Metazoa</taxon>
        <taxon>Chordata</taxon>
        <taxon>Craniata</taxon>
        <taxon>Vertebrata</taxon>
        <taxon>Euteleostomi</taxon>
        <taxon>Mammalia</taxon>
        <taxon>Eutheria</taxon>
        <taxon>Euarchontoglires</taxon>
        <taxon>Glires</taxon>
        <taxon>Rodentia</taxon>
        <taxon>Myomorpha</taxon>
        <taxon>Muroidea</taxon>
        <taxon>Cricetidae</taxon>
        <taxon>Cricetinae</taxon>
        <taxon>Cricetulus</taxon>
    </lineage>
</organism>
<evidence type="ECO:0000313" key="19">
    <source>
        <dbReference type="RefSeq" id="XP_035301739.1"/>
    </source>
</evidence>
<evidence type="ECO:0000313" key="18">
    <source>
        <dbReference type="Proteomes" id="UP001108280"/>
    </source>
</evidence>
<dbReference type="GO" id="GO:0006955">
    <property type="term" value="P:immune response"/>
    <property type="evidence" value="ECO:0007669"/>
    <property type="project" value="InterPro"/>
</dbReference>
<dbReference type="GO" id="GO:0033209">
    <property type="term" value="P:tumor necrosis factor-mediated signaling pathway"/>
    <property type="evidence" value="ECO:0007669"/>
    <property type="project" value="InterPro"/>
</dbReference>
<evidence type="ECO:0000256" key="4">
    <source>
        <dbReference type="ARBA" id="ARBA00022475"/>
    </source>
</evidence>
<dbReference type="SUPFAM" id="SSF49842">
    <property type="entry name" value="TNF-like"/>
    <property type="match status" value="1"/>
</dbReference>
<evidence type="ECO:0000256" key="1">
    <source>
        <dbReference type="ARBA" id="ARBA00004401"/>
    </source>
</evidence>
<dbReference type="KEGG" id="cge:113835853"/>
<keyword evidence="9" id="KW-1015">Disulfide bond</keyword>
<dbReference type="GeneID" id="113835853"/>
<keyword evidence="18" id="KW-1185">Reference proteome</keyword>
<gene>
    <name evidence="19" type="primary">LOC113835853</name>
</gene>
<reference evidence="18" key="2">
    <citation type="journal article" date="2020" name="Biotechnol. Bioeng.">
        <title>Chromosome-scale scaffolds for the Chinese hamster reference genome assembly to facilitate the study of the CHO epigenome.</title>
        <authorList>
            <person name="Hilliard W."/>
            <person name="MacDonald M."/>
            <person name="Lee K.H."/>
        </authorList>
    </citation>
    <scope>NUCLEOTIDE SEQUENCE [LARGE SCALE GENOMIC DNA]</scope>
    <source>
        <strain evidence="18">17A/GY</strain>
    </source>
</reference>
<evidence type="ECO:0000256" key="15">
    <source>
        <dbReference type="SAM" id="MobiDB-lite"/>
    </source>
</evidence>
<feature type="compositionally biased region" description="Basic and acidic residues" evidence="15">
    <location>
        <begin position="97"/>
        <end position="106"/>
    </location>
</feature>
<keyword evidence="6" id="KW-0735">Signal-anchor</keyword>
<proteinExistence type="inferred from homology"/>
<protein>
    <recommendedName>
        <fullName evidence="12">CD70 antigen</fullName>
    </recommendedName>
    <alternativeName>
        <fullName evidence="14">CD27 ligand</fullName>
    </alternativeName>
    <alternativeName>
        <fullName evidence="13">Tumor necrosis factor ligand superfamily member 7</fullName>
    </alternativeName>
</protein>
<dbReference type="PROSITE" id="PS50049">
    <property type="entry name" value="THD_2"/>
    <property type="match status" value="1"/>
</dbReference>
<feature type="region of interest" description="Disordered" evidence="15">
    <location>
        <begin position="79"/>
        <end position="119"/>
    </location>
</feature>
<reference evidence="19" key="3">
    <citation type="submission" date="2025-08" db="UniProtKB">
        <authorList>
            <consortium name="RefSeq"/>
        </authorList>
    </citation>
    <scope>IDENTIFICATION</scope>
    <source>
        <strain evidence="19">17A/GY</strain>
        <tissue evidence="19">Liver</tissue>
    </source>
</reference>
<dbReference type="GO" id="GO:0048018">
    <property type="term" value="F:receptor ligand activity"/>
    <property type="evidence" value="ECO:0007669"/>
    <property type="project" value="UniProtKB-ARBA"/>
</dbReference>
<evidence type="ECO:0000256" key="11">
    <source>
        <dbReference type="ARBA" id="ARBA00056142"/>
    </source>
</evidence>
<comment type="function">
    <text evidence="11">Expressed at the plasma membrane of B cells, it is the ligand of the CD27 receptor which is specifically expressed at the surface of T cells. The CD70-CD27 signaling pathway mediates antigen-specific T cell activation and expansion which in turn provides immune surveillance of B cells.</text>
</comment>
<feature type="transmembrane region" description="Helical" evidence="16">
    <location>
        <begin position="36"/>
        <end position="59"/>
    </location>
</feature>
<keyword evidence="5 16" id="KW-0812">Transmembrane</keyword>
<comment type="subcellular location">
    <subcellularLocation>
        <location evidence="1">Cell membrane</location>
        <topology evidence="1">Single-pass type II membrane protein</topology>
    </subcellularLocation>
</comment>
<evidence type="ECO:0000256" key="2">
    <source>
        <dbReference type="ARBA" id="ARBA00008670"/>
    </source>
</evidence>
<dbReference type="Proteomes" id="UP001108280">
    <property type="component" value="Chromosome 5"/>
</dbReference>
<comment type="similarity">
    <text evidence="2">Belongs to the tumor necrosis factor family.</text>
</comment>
<keyword evidence="4" id="KW-1003">Cell membrane</keyword>
<comment type="subunit">
    <text evidence="3">Homotrimer.</text>
</comment>
<dbReference type="FunFam" id="2.60.120.40:FF:000027">
    <property type="entry name" value="CD70 antigen"/>
    <property type="match status" value="1"/>
</dbReference>